<proteinExistence type="predicted"/>
<evidence type="ECO:0000313" key="1">
    <source>
        <dbReference type="EMBL" id="PHV69143.1"/>
    </source>
</evidence>
<comment type="caution">
    <text evidence="1">The sequence shown here is derived from an EMBL/GenBank/DDBJ whole genome shotgun (WGS) entry which is preliminary data.</text>
</comment>
<name>A0A2G3PTT6_WILMA</name>
<dbReference type="AlphaFoldDB" id="A0A2G3PTT6"/>
<dbReference type="Proteomes" id="UP000225108">
    <property type="component" value="Unassembled WGS sequence"/>
</dbReference>
<gene>
    <name evidence="1" type="ORF">CSW57_00575</name>
</gene>
<protein>
    <submittedName>
        <fullName evidence="1">Uncharacterized protein</fullName>
    </submittedName>
</protein>
<accession>A0A2G3PTT6</accession>
<dbReference type="EMBL" id="PEBD01000002">
    <property type="protein sequence ID" value="PHV69143.1"/>
    <property type="molecule type" value="Genomic_DNA"/>
</dbReference>
<organism evidence="1 2">
    <name type="scientific">Williamsia marianensis</name>
    <dbReference type="NCBI Taxonomy" id="85044"/>
    <lineage>
        <taxon>Bacteria</taxon>
        <taxon>Bacillati</taxon>
        <taxon>Actinomycetota</taxon>
        <taxon>Actinomycetes</taxon>
        <taxon>Mycobacteriales</taxon>
        <taxon>Nocardiaceae</taxon>
        <taxon>Williamsia</taxon>
    </lineage>
</organism>
<evidence type="ECO:0000313" key="2">
    <source>
        <dbReference type="Proteomes" id="UP000225108"/>
    </source>
</evidence>
<reference evidence="1 2" key="1">
    <citation type="submission" date="2017-10" db="EMBL/GenBank/DDBJ databases">
        <title>The draft genome sequence of Williamsia sp. BULT 1.1 isolated from the semi-arid grassland soils from South Africa.</title>
        <authorList>
            <person name="Kabwe M.H."/>
            <person name="Govender N."/>
            <person name="Mutseka Lunga P."/>
            <person name="Vikram S."/>
            <person name="Makhalanyane T.P."/>
        </authorList>
    </citation>
    <scope>NUCLEOTIDE SEQUENCE [LARGE SCALE GENOMIC DNA]</scope>
    <source>
        <strain evidence="1 2">BULT 1.1</strain>
    </source>
</reference>
<sequence length="74" mass="8077">MFATHAFAPQRQLLPRDPPSPPVFLLISAHFTATPGIPVSPVVLKSARIARTLGVKPQVFTNDATNRLRALYAQ</sequence>